<feature type="domain" description="ATP-grasp" evidence="3">
    <location>
        <begin position="70"/>
        <end position="272"/>
    </location>
</feature>
<dbReference type="SUPFAM" id="SSF56059">
    <property type="entry name" value="Glutathione synthetase ATP-binding domain-like"/>
    <property type="match status" value="1"/>
</dbReference>
<dbReference type="EMBL" id="PCSX01000015">
    <property type="protein sequence ID" value="PIP58319.1"/>
    <property type="molecule type" value="Genomic_DNA"/>
</dbReference>
<dbReference type="PANTHER" id="PTHR21621">
    <property type="entry name" value="RIBOSOMAL PROTEIN S6 MODIFICATION PROTEIN"/>
    <property type="match status" value="1"/>
</dbReference>
<evidence type="ECO:0000256" key="2">
    <source>
        <dbReference type="PROSITE-ProRule" id="PRU00409"/>
    </source>
</evidence>
<dbReference type="Pfam" id="PF07478">
    <property type="entry name" value="Dala_Dala_lig_C"/>
    <property type="match status" value="1"/>
</dbReference>
<proteinExistence type="predicted"/>
<name>A0A2H0BL97_9BACT</name>
<keyword evidence="1" id="KW-0436">Ligase</keyword>
<dbReference type="GO" id="GO:0008716">
    <property type="term" value="F:D-alanine-D-alanine ligase activity"/>
    <property type="evidence" value="ECO:0007669"/>
    <property type="project" value="InterPro"/>
</dbReference>
<dbReference type="GO" id="GO:0046872">
    <property type="term" value="F:metal ion binding"/>
    <property type="evidence" value="ECO:0007669"/>
    <property type="project" value="InterPro"/>
</dbReference>
<dbReference type="InterPro" id="IPR011761">
    <property type="entry name" value="ATP-grasp"/>
</dbReference>
<organism evidence="4 5">
    <name type="scientific">Candidatus Vogelbacteria bacterium CG22_combo_CG10-13_8_21_14_all_37_9</name>
    <dbReference type="NCBI Taxonomy" id="1975046"/>
    <lineage>
        <taxon>Bacteria</taxon>
        <taxon>Candidatus Vogeliibacteriota</taxon>
    </lineage>
</organism>
<keyword evidence="2" id="KW-0547">Nucleotide-binding</keyword>
<dbReference type="PANTHER" id="PTHR21621:SF0">
    <property type="entry name" value="BETA-CITRYLGLUTAMATE SYNTHASE B-RELATED"/>
    <property type="match status" value="1"/>
</dbReference>
<reference evidence="4 5" key="1">
    <citation type="submission" date="2017-09" db="EMBL/GenBank/DDBJ databases">
        <title>Depth-based differentiation of microbial function through sediment-hosted aquifers and enrichment of novel symbionts in the deep terrestrial subsurface.</title>
        <authorList>
            <person name="Probst A.J."/>
            <person name="Ladd B."/>
            <person name="Jarett J.K."/>
            <person name="Geller-Mcgrath D.E."/>
            <person name="Sieber C.M."/>
            <person name="Emerson J.B."/>
            <person name="Anantharaman K."/>
            <person name="Thomas B.C."/>
            <person name="Malmstrom R."/>
            <person name="Stieglmeier M."/>
            <person name="Klingl A."/>
            <person name="Woyke T."/>
            <person name="Ryan C.M."/>
            <person name="Banfield J.F."/>
        </authorList>
    </citation>
    <scope>NUCLEOTIDE SEQUENCE [LARGE SCALE GENOMIC DNA]</scope>
    <source>
        <strain evidence="4">CG22_combo_CG10-13_8_21_14_all_37_9</strain>
    </source>
</reference>
<dbReference type="GO" id="GO:0005524">
    <property type="term" value="F:ATP binding"/>
    <property type="evidence" value="ECO:0007669"/>
    <property type="project" value="UniProtKB-UniRule"/>
</dbReference>
<evidence type="ECO:0000256" key="1">
    <source>
        <dbReference type="ARBA" id="ARBA00022598"/>
    </source>
</evidence>
<accession>A0A2H0BL97</accession>
<dbReference type="Gene3D" id="3.30.1490.20">
    <property type="entry name" value="ATP-grasp fold, A domain"/>
    <property type="match status" value="1"/>
</dbReference>
<protein>
    <submittedName>
        <fullName evidence="4">Cyanophycin synthetase</fullName>
    </submittedName>
</protein>
<dbReference type="GO" id="GO:0009432">
    <property type="term" value="P:SOS response"/>
    <property type="evidence" value="ECO:0007669"/>
    <property type="project" value="TreeGrafter"/>
</dbReference>
<evidence type="ECO:0000313" key="4">
    <source>
        <dbReference type="EMBL" id="PIP58319.1"/>
    </source>
</evidence>
<dbReference type="AlphaFoldDB" id="A0A2H0BL97"/>
<keyword evidence="2" id="KW-0067">ATP-binding</keyword>
<evidence type="ECO:0000259" key="3">
    <source>
        <dbReference type="PROSITE" id="PS50975"/>
    </source>
</evidence>
<dbReference type="InterPro" id="IPR011095">
    <property type="entry name" value="Dala_Dala_lig_C"/>
</dbReference>
<dbReference type="InterPro" id="IPR013815">
    <property type="entry name" value="ATP_grasp_subdomain_1"/>
</dbReference>
<dbReference type="GO" id="GO:0005737">
    <property type="term" value="C:cytoplasm"/>
    <property type="evidence" value="ECO:0007669"/>
    <property type="project" value="TreeGrafter"/>
</dbReference>
<dbReference type="PROSITE" id="PS50975">
    <property type="entry name" value="ATP_GRASP"/>
    <property type="match status" value="1"/>
</dbReference>
<dbReference type="Gene3D" id="3.30.470.20">
    <property type="entry name" value="ATP-grasp fold, B domain"/>
    <property type="match status" value="1"/>
</dbReference>
<dbReference type="Proteomes" id="UP000229334">
    <property type="component" value="Unassembled WGS sequence"/>
</dbReference>
<sequence>MKKKHPTPILGTVLRKIAPRIGAVVTMEPNWQIVGQIAFKNGRKCYFKYSTLDLNPMGASEIARDKDFSSFFIKKEGYPVVTGEAFYSDDWCRAIGSKRNIDMAYRYAQKLGWPVIVKPNSSSQGVGVTLIHNRVEFYQILRQIFRRDRVALVQRPVRGRDYRIVVLDDQIISAYERIPLSVVGNGRSTILALLKKKQHDFKVSSRDTRIKLTDPRMDLKLKHLGLSFQSVPKHDERIFLLDNANLSTGGDSIDVSDQVHPDFAKIAIQLTKDMGLRLSVVLI</sequence>
<dbReference type="GO" id="GO:0018169">
    <property type="term" value="F:ribosomal S6-glutamic acid ligase activity"/>
    <property type="evidence" value="ECO:0007669"/>
    <property type="project" value="TreeGrafter"/>
</dbReference>
<evidence type="ECO:0000313" key="5">
    <source>
        <dbReference type="Proteomes" id="UP000229334"/>
    </source>
</evidence>
<gene>
    <name evidence="4" type="ORF">COX02_00855</name>
</gene>
<comment type="caution">
    <text evidence="4">The sequence shown here is derived from an EMBL/GenBank/DDBJ whole genome shotgun (WGS) entry which is preliminary data.</text>
</comment>